<evidence type="ECO:0000313" key="3">
    <source>
        <dbReference type="Proteomes" id="UP001168694"/>
    </source>
</evidence>
<dbReference type="SUPFAM" id="SSF48295">
    <property type="entry name" value="TrpR-like"/>
    <property type="match status" value="1"/>
</dbReference>
<dbReference type="Proteomes" id="UP001168694">
    <property type="component" value="Unassembled WGS sequence"/>
</dbReference>
<reference evidence="2" key="1">
    <citation type="submission" date="2023-06" db="EMBL/GenBank/DDBJ databases">
        <title>Draft Genome Sequences of Representative Paenibacillus Polymyxa, Bacillus cereus, Fictibacillus sp., and Brevibacillus agri Strains Isolated from Amazonian Dark Earth.</title>
        <authorList>
            <person name="Pellegrinetti T.A."/>
            <person name="Cunha I.C.M."/>
            <person name="Chaves M.G."/>
            <person name="Freitas A.S."/>
            <person name="Silva A.V.R."/>
            <person name="Tsai S.M."/>
            <person name="Mendes L.W."/>
        </authorList>
    </citation>
    <scope>NUCLEOTIDE SEQUENCE</scope>
    <source>
        <strain evidence="2">CENA-BCM004</strain>
    </source>
</reference>
<comment type="caution">
    <text evidence="2">The sequence shown here is derived from an EMBL/GenBank/DDBJ whole genome shotgun (WGS) entry which is preliminary data.</text>
</comment>
<dbReference type="InterPro" id="IPR010921">
    <property type="entry name" value="Trp_repressor/repl_initiator"/>
</dbReference>
<dbReference type="EMBL" id="JAUHLN010000010">
    <property type="protein sequence ID" value="MDN4076058.1"/>
    <property type="molecule type" value="Genomic_DNA"/>
</dbReference>
<keyword evidence="3" id="KW-1185">Reference proteome</keyword>
<name>A0ABT8EDN7_9BACL</name>
<proteinExistence type="predicted"/>
<sequence>MVRSKAEEKATHRFQMIAPLLDEKLDSQELNKLRTQICERHGVSERTVRRYVSQFRDLGYEGLKQKPYRTIPGNCRTMY</sequence>
<dbReference type="InterPro" id="IPR055247">
    <property type="entry name" value="InsJ-like_HTH"/>
</dbReference>
<gene>
    <name evidence="2" type="ORF">QYF49_24265</name>
</gene>
<protein>
    <submittedName>
        <fullName evidence="2">Helix-turn-helix domain-containing protein</fullName>
    </submittedName>
</protein>
<evidence type="ECO:0000259" key="1">
    <source>
        <dbReference type="Pfam" id="PF13518"/>
    </source>
</evidence>
<evidence type="ECO:0000313" key="2">
    <source>
        <dbReference type="EMBL" id="MDN4076058.1"/>
    </source>
</evidence>
<organism evidence="2 3">
    <name type="scientific">Fictibacillus terranigra</name>
    <dbReference type="NCBI Taxonomy" id="3058424"/>
    <lineage>
        <taxon>Bacteria</taxon>
        <taxon>Bacillati</taxon>
        <taxon>Bacillota</taxon>
        <taxon>Bacilli</taxon>
        <taxon>Bacillales</taxon>
        <taxon>Fictibacillaceae</taxon>
        <taxon>Fictibacillus</taxon>
    </lineage>
</organism>
<feature type="domain" description="Insertion element IS150 protein InsJ-like helix-turn-helix" evidence="1">
    <location>
        <begin position="34"/>
        <end position="69"/>
    </location>
</feature>
<dbReference type="Pfam" id="PF13518">
    <property type="entry name" value="HTH_28"/>
    <property type="match status" value="1"/>
</dbReference>
<accession>A0ABT8EDN7</accession>